<sequence length="614" mass="66994">MLSSPTPPSGSRGLAAATLRSVGLMDKDARMKDATEKPVRKGGVHKPAHKTRSHQPRAIDAIVGKNRSAASSSRNPTAAARIAVANESLSIRGASSKVAASSVARLRRNATTVNPGRLSGITTTLVDLWRQFVQSRYNPEAKFLNLENMLDDDFIKKNNLVPPGAPSSSQKEAAVIFKLAKELKPPVETLSLARNGLTSSVHLAAIPHYLPNLKNLSLEGNALRSYKDMDLIAGRNGKLEQLRELILTGNPVRELQYQNNRVDKYKSEMSRRFPRLEILDGEAVAKIGFDAPHATGASSSSVPAATSFPFEMGGPFVTGVDGSVVSKFLMQFFPLFDSQRTALFDAYHPSATFSFSANTNIPPRARVEGFHYSKDMPNQRKLEWPPWLMGGLGGSRNLSRMKGGMEKMAKTLHIGSEAAVKAMMDLPATEHDVVGAPEKFCIDAWPVSTADGAMNLFLTIHGQFTELPSRGIRSFDRSFILTPAPEGSRAKQNGWDVVVLSDQLCVRAYSSHEAWRPGPMKIQTGDKTPRSGTPTADAMPAWIATLSHQAQTQIKEEASVIPEPQRTLVLQVCQRTGLNVRFSVDCLGNNGWDLERAVANFEQVKGTLTREAFL</sequence>
<dbReference type="InterPro" id="IPR030217">
    <property type="entry name" value="NXF_fam"/>
</dbReference>
<dbReference type="SUPFAM" id="SSF46934">
    <property type="entry name" value="UBA-like"/>
    <property type="match status" value="1"/>
</dbReference>
<feature type="domain" description="NTF2" evidence="9">
    <location>
        <begin position="324"/>
        <end position="506"/>
    </location>
</feature>
<dbReference type="InterPro" id="IPR009060">
    <property type="entry name" value="UBA-like_sf"/>
</dbReference>
<dbReference type="PANTHER" id="PTHR10662:SF22">
    <property type="entry name" value="NUCLEAR RNA EXPORT FACTOR 1"/>
    <property type="match status" value="1"/>
</dbReference>
<evidence type="ECO:0000256" key="8">
    <source>
        <dbReference type="SAM" id="MobiDB-lite"/>
    </source>
</evidence>
<dbReference type="Pfam" id="PF24048">
    <property type="entry name" value="LRR_NXF1-5"/>
    <property type="match status" value="1"/>
</dbReference>
<dbReference type="GO" id="GO:0005634">
    <property type="term" value="C:nucleus"/>
    <property type="evidence" value="ECO:0007669"/>
    <property type="project" value="UniProtKB-SubCell"/>
</dbReference>
<dbReference type="Gene3D" id="3.80.10.10">
    <property type="entry name" value="Ribonuclease Inhibitor"/>
    <property type="match status" value="1"/>
</dbReference>
<evidence type="ECO:0000256" key="7">
    <source>
        <dbReference type="ARBA" id="ARBA00023242"/>
    </source>
</evidence>
<dbReference type="Gene3D" id="1.10.8.10">
    <property type="entry name" value="DNA helicase RuvA subunit, C-terminal domain"/>
    <property type="match status" value="1"/>
</dbReference>
<comment type="subcellular location">
    <subcellularLocation>
        <location evidence="1">Nucleus</location>
    </subcellularLocation>
</comment>
<dbReference type="GO" id="GO:0003723">
    <property type="term" value="F:RNA binding"/>
    <property type="evidence" value="ECO:0007669"/>
    <property type="project" value="TreeGrafter"/>
</dbReference>
<dbReference type="AlphaFoldDB" id="A0A8K0ULZ0"/>
<dbReference type="SUPFAM" id="SSF54427">
    <property type="entry name" value="NTF2-like"/>
    <property type="match status" value="1"/>
</dbReference>
<dbReference type="GO" id="GO:0016973">
    <property type="term" value="P:poly(A)+ mRNA export from nucleus"/>
    <property type="evidence" value="ECO:0007669"/>
    <property type="project" value="TreeGrafter"/>
</dbReference>
<evidence type="ECO:0000256" key="4">
    <source>
        <dbReference type="ARBA" id="ARBA00022614"/>
    </source>
</evidence>
<proteinExistence type="inferred from homology"/>
<dbReference type="EMBL" id="JAEVFJ010000017">
    <property type="protein sequence ID" value="KAH8100008.1"/>
    <property type="molecule type" value="Genomic_DNA"/>
</dbReference>
<keyword evidence="4" id="KW-0433">Leucine-rich repeat</keyword>
<dbReference type="SMART" id="SM00804">
    <property type="entry name" value="TAP_C"/>
    <property type="match status" value="1"/>
</dbReference>
<dbReference type="PROSITE" id="PS50177">
    <property type="entry name" value="NTF2_DOMAIN"/>
    <property type="match status" value="1"/>
</dbReference>
<name>A0A8K0ULZ0_9AGAR</name>
<evidence type="ECO:0000259" key="10">
    <source>
        <dbReference type="PROSITE" id="PS51281"/>
    </source>
</evidence>
<organism evidence="11 12">
    <name type="scientific">Cristinia sonorae</name>
    <dbReference type="NCBI Taxonomy" id="1940300"/>
    <lineage>
        <taxon>Eukaryota</taxon>
        <taxon>Fungi</taxon>
        <taxon>Dikarya</taxon>
        <taxon>Basidiomycota</taxon>
        <taxon>Agaricomycotina</taxon>
        <taxon>Agaricomycetes</taxon>
        <taxon>Agaricomycetidae</taxon>
        <taxon>Agaricales</taxon>
        <taxon>Pleurotineae</taxon>
        <taxon>Stephanosporaceae</taxon>
        <taxon>Cristinia</taxon>
    </lineage>
</organism>
<dbReference type="InterPro" id="IPR057125">
    <property type="entry name" value="NXF1/2/3/5-like_LRR"/>
</dbReference>
<dbReference type="Gene3D" id="3.10.450.50">
    <property type="match status" value="1"/>
</dbReference>
<dbReference type="Proteomes" id="UP000813824">
    <property type="component" value="Unassembled WGS sequence"/>
</dbReference>
<evidence type="ECO:0000256" key="3">
    <source>
        <dbReference type="ARBA" id="ARBA00022448"/>
    </source>
</evidence>
<feature type="compositionally biased region" description="Basic and acidic residues" evidence="8">
    <location>
        <begin position="25"/>
        <end position="39"/>
    </location>
</feature>
<keyword evidence="7" id="KW-0539">Nucleus</keyword>
<dbReference type="InterPro" id="IPR032710">
    <property type="entry name" value="NTF2-like_dom_sf"/>
</dbReference>
<keyword evidence="12" id="KW-1185">Reference proteome</keyword>
<dbReference type="InterPro" id="IPR018222">
    <property type="entry name" value="Nuclear_transport_factor_2_euk"/>
</dbReference>
<dbReference type="SUPFAM" id="SSF52058">
    <property type="entry name" value="L domain-like"/>
    <property type="match status" value="1"/>
</dbReference>
<accession>A0A8K0ULZ0</accession>
<evidence type="ECO:0000256" key="6">
    <source>
        <dbReference type="ARBA" id="ARBA00022816"/>
    </source>
</evidence>
<dbReference type="InterPro" id="IPR002075">
    <property type="entry name" value="NTF2_dom"/>
</dbReference>
<evidence type="ECO:0000259" key="9">
    <source>
        <dbReference type="PROSITE" id="PS50177"/>
    </source>
</evidence>
<gene>
    <name evidence="11" type="ORF">BXZ70DRAFT_939960</name>
</gene>
<feature type="compositionally biased region" description="Basic residues" evidence="8">
    <location>
        <begin position="40"/>
        <end position="54"/>
    </location>
</feature>
<protein>
    <recommendedName>
        <fullName evidence="13">NTF2-like protein</fullName>
    </recommendedName>
</protein>
<evidence type="ECO:0008006" key="13">
    <source>
        <dbReference type="Google" id="ProtNLM"/>
    </source>
</evidence>
<dbReference type="Pfam" id="PF22602">
    <property type="entry name" value="NXF_NTF2"/>
    <property type="match status" value="1"/>
</dbReference>
<evidence type="ECO:0000256" key="5">
    <source>
        <dbReference type="ARBA" id="ARBA00022737"/>
    </source>
</evidence>
<evidence type="ECO:0000256" key="1">
    <source>
        <dbReference type="ARBA" id="ARBA00004123"/>
    </source>
</evidence>
<reference evidence="11" key="1">
    <citation type="journal article" date="2021" name="New Phytol.">
        <title>Evolutionary innovations through gain and loss of genes in the ectomycorrhizal Boletales.</title>
        <authorList>
            <person name="Wu G."/>
            <person name="Miyauchi S."/>
            <person name="Morin E."/>
            <person name="Kuo A."/>
            <person name="Drula E."/>
            <person name="Varga T."/>
            <person name="Kohler A."/>
            <person name="Feng B."/>
            <person name="Cao Y."/>
            <person name="Lipzen A."/>
            <person name="Daum C."/>
            <person name="Hundley H."/>
            <person name="Pangilinan J."/>
            <person name="Johnson J."/>
            <person name="Barry K."/>
            <person name="LaButti K."/>
            <person name="Ng V."/>
            <person name="Ahrendt S."/>
            <person name="Min B."/>
            <person name="Choi I.G."/>
            <person name="Park H."/>
            <person name="Plett J.M."/>
            <person name="Magnuson J."/>
            <person name="Spatafora J.W."/>
            <person name="Nagy L.G."/>
            <person name="Henrissat B."/>
            <person name="Grigoriev I.V."/>
            <person name="Yang Z.L."/>
            <person name="Xu J."/>
            <person name="Martin F.M."/>
        </authorList>
    </citation>
    <scope>NUCLEOTIDE SEQUENCE</scope>
    <source>
        <strain evidence="11">KKN 215</strain>
    </source>
</reference>
<dbReference type="CDD" id="cd14342">
    <property type="entry name" value="UBA_TAP-C"/>
    <property type="match status" value="1"/>
</dbReference>
<feature type="region of interest" description="Disordered" evidence="8">
    <location>
        <begin position="1"/>
        <end position="54"/>
    </location>
</feature>
<dbReference type="Pfam" id="PF03943">
    <property type="entry name" value="TAP_C"/>
    <property type="match status" value="1"/>
</dbReference>
<comment type="caution">
    <text evidence="11">The sequence shown here is derived from an EMBL/GenBank/DDBJ whole genome shotgun (WGS) entry which is preliminary data.</text>
</comment>
<dbReference type="PANTHER" id="PTHR10662">
    <property type="entry name" value="NUCLEAR RNA EXPORT FACTOR"/>
    <property type="match status" value="1"/>
</dbReference>
<evidence type="ECO:0000313" key="11">
    <source>
        <dbReference type="EMBL" id="KAH8100008.1"/>
    </source>
</evidence>
<evidence type="ECO:0000256" key="2">
    <source>
        <dbReference type="ARBA" id="ARBA00009285"/>
    </source>
</evidence>
<feature type="domain" description="TAP-C" evidence="10">
    <location>
        <begin position="563"/>
        <end position="614"/>
    </location>
</feature>
<keyword evidence="5" id="KW-0677">Repeat</keyword>
<comment type="similarity">
    <text evidence="2">Belongs to the NXF family.</text>
</comment>
<dbReference type="PROSITE" id="PS51281">
    <property type="entry name" value="TAP_C"/>
    <property type="match status" value="1"/>
</dbReference>
<dbReference type="OrthoDB" id="25872at2759"/>
<evidence type="ECO:0000313" key="12">
    <source>
        <dbReference type="Proteomes" id="UP000813824"/>
    </source>
</evidence>
<keyword evidence="6" id="KW-0509">mRNA transport</keyword>
<dbReference type="InterPro" id="IPR032675">
    <property type="entry name" value="LRR_dom_sf"/>
</dbReference>
<keyword evidence="3" id="KW-0813">Transport</keyword>
<dbReference type="InterPro" id="IPR005637">
    <property type="entry name" value="TAP_C_dom"/>
</dbReference>